<dbReference type="PANTHER" id="PTHR31672">
    <property type="entry name" value="BNACNNG10540D PROTEIN"/>
    <property type="match status" value="1"/>
</dbReference>
<evidence type="ECO:0000313" key="3">
    <source>
        <dbReference type="Proteomes" id="UP001190926"/>
    </source>
</evidence>
<accession>A0AAD4INL9</accession>
<dbReference type="Pfam" id="PF12937">
    <property type="entry name" value="F-box-like"/>
    <property type="match status" value="1"/>
</dbReference>
<dbReference type="SMART" id="SM00256">
    <property type="entry name" value="FBOX"/>
    <property type="match status" value="1"/>
</dbReference>
<feature type="domain" description="F-box" evidence="1">
    <location>
        <begin position="36"/>
        <end position="87"/>
    </location>
</feature>
<sequence>MLSKEEGNASMVRGKHLNLNSRSRPFYFRGCKKVRSTNIESLPDEMLSEILVRVPTDDLCNRAKLVCHRWYHMIHSHAFVNAHFEHNSSTNYGLFFSFGYSDNTLIYASVTKQGRFEMSQLSRKRSSGSQTWCGSNGLVLGLFVRNMKQSLFILNPATKHVFGSSLLFECERMFPEAPGFVYQKRFGTRTCNPFDSERVYQSSCGIAYAAASMVYKVVQPHGQSYMVYENNGRRLSTSLHVHLAILTVGVDDSWRHVQLQHLPKTFRRLLTQPPLITEGFVHWVWGDAPSQRVWTMNVETEIIAQTDFPLPQGRHVTYDSSYLSTGRYLTFLFGLGRQCWEIWEMKPETGEWRKQSYIKFEDEQVKRCKRWRPNDYDEYILFPRGWVKYPEVCAFLVGWSYMIVFYNILSHEIVSTMEIPCSYFSAFPHRNTLAWLSYA</sequence>
<evidence type="ECO:0000259" key="1">
    <source>
        <dbReference type="PROSITE" id="PS50181"/>
    </source>
</evidence>
<dbReference type="EMBL" id="SDAM02029574">
    <property type="protein sequence ID" value="KAH6755920.1"/>
    <property type="molecule type" value="Genomic_DNA"/>
</dbReference>
<dbReference type="InterPro" id="IPR036047">
    <property type="entry name" value="F-box-like_dom_sf"/>
</dbReference>
<dbReference type="PROSITE" id="PS50181">
    <property type="entry name" value="FBOX"/>
    <property type="match status" value="1"/>
</dbReference>
<comment type="caution">
    <text evidence="2">The sequence shown here is derived from an EMBL/GenBank/DDBJ whole genome shotgun (WGS) entry which is preliminary data.</text>
</comment>
<keyword evidence="3" id="KW-1185">Reference proteome</keyword>
<proteinExistence type="predicted"/>
<protein>
    <recommendedName>
        <fullName evidence="1">F-box domain-containing protein</fullName>
    </recommendedName>
</protein>
<gene>
    <name evidence="2" type="ORF">C2S53_007046</name>
</gene>
<dbReference type="Proteomes" id="UP001190926">
    <property type="component" value="Unassembled WGS sequence"/>
</dbReference>
<dbReference type="PANTHER" id="PTHR31672:SF11">
    <property type="entry name" value="F-BOX PROTEIN CPR1-LIKE ISOFORM X2"/>
    <property type="match status" value="1"/>
</dbReference>
<name>A0AAD4INL9_PERFH</name>
<evidence type="ECO:0000313" key="2">
    <source>
        <dbReference type="EMBL" id="KAH6755920.1"/>
    </source>
</evidence>
<reference evidence="2 3" key="1">
    <citation type="journal article" date="2021" name="Nat. Commun.">
        <title>Incipient diploidization of the medicinal plant Perilla within 10,000 years.</title>
        <authorList>
            <person name="Zhang Y."/>
            <person name="Shen Q."/>
            <person name="Leng L."/>
            <person name="Zhang D."/>
            <person name="Chen S."/>
            <person name="Shi Y."/>
            <person name="Ning Z."/>
            <person name="Chen S."/>
        </authorList>
    </citation>
    <scope>NUCLEOTIDE SEQUENCE [LARGE SCALE GENOMIC DNA]</scope>
    <source>
        <strain evidence="3">cv. PC099</strain>
    </source>
</reference>
<dbReference type="AlphaFoldDB" id="A0AAD4INL9"/>
<dbReference type="InterPro" id="IPR050796">
    <property type="entry name" value="SCF_F-box_component"/>
</dbReference>
<dbReference type="Gene3D" id="1.20.1280.50">
    <property type="match status" value="1"/>
</dbReference>
<dbReference type="SUPFAM" id="SSF81383">
    <property type="entry name" value="F-box domain"/>
    <property type="match status" value="1"/>
</dbReference>
<organism evidence="2 3">
    <name type="scientific">Perilla frutescens var. hirtella</name>
    <name type="common">Perilla citriodora</name>
    <name type="synonym">Perilla setoyensis</name>
    <dbReference type="NCBI Taxonomy" id="608512"/>
    <lineage>
        <taxon>Eukaryota</taxon>
        <taxon>Viridiplantae</taxon>
        <taxon>Streptophyta</taxon>
        <taxon>Embryophyta</taxon>
        <taxon>Tracheophyta</taxon>
        <taxon>Spermatophyta</taxon>
        <taxon>Magnoliopsida</taxon>
        <taxon>eudicotyledons</taxon>
        <taxon>Gunneridae</taxon>
        <taxon>Pentapetalae</taxon>
        <taxon>asterids</taxon>
        <taxon>lamiids</taxon>
        <taxon>Lamiales</taxon>
        <taxon>Lamiaceae</taxon>
        <taxon>Nepetoideae</taxon>
        <taxon>Elsholtzieae</taxon>
        <taxon>Perilla</taxon>
    </lineage>
</organism>
<dbReference type="InterPro" id="IPR001810">
    <property type="entry name" value="F-box_dom"/>
</dbReference>